<dbReference type="RefSeq" id="WP_196936185.1">
    <property type="nucleotide sequence ID" value="NZ_MU158698.1"/>
</dbReference>
<feature type="chain" id="PRO_5036976439" description="Lipocalin-like domain-containing protein" evidence="1">
    <location>
        <begin position="21"/>
        <end position="157"/>
    </location>
</feature>
<sequence length="157" mass="18160">MKLALNLIFIAVLSVLSACSKSEINLIDNTHLLNSWQIDTNDPNPEVNPENSTFESFQRIEDACVLYHKFTFQANGELIEYYNAPMCNYTTSSKTFDFELDEINNKLTIEDFQYNEVTNDYEDVEFTILTLNEKILKLSYVVDGKVIVRAFKRYPSS</sequence>
<name>A0A928UYU4_9SPHI</name>
<dbReference type="PROSITE" id="PS51257">
    <property type="entry name" value="PROKAR_LIPOPROTEIN"/>
    <property type="match status" value="1"/>
</dbReference>
<evidence type="ECO:0000256" key="1">
    <source>
        <dbReference type="SAM" id="SignalP"/>
    </source>
</evidence>
<accession>A0A928UYU4</accession>
<evidence type="ECO:0000313" key="2">
    <source>
        <dbReference type="EMBL" id="MBE8714558.1"/>
    </source>
</evidence>
<protein>
    <recommendedName>
        <fullName evidence="4">Lipocalin-like domain-containing protein</fullName>
    </recommendedName>
</protein>
<gene>
    <name evidence="2" type="ORF">C4F49_12785</name>
</gene>
<evidence type="ECO:0008006" key="4">
    <source>
        <dbReference type="Google" id="ProtNLM"/>
    </source>
</evidence>
<keyword evidence="3" id="KW-1185">Reference proteome</keyword>
<reference evidence="2" key="1">
    <citation type="submission" date="2018-02" db="EMBL/GenBank/DDBJ databases">
        <authorList>
            <person name="Vasarhelyi B.M."/>
            <person name="Deshmukh S."/>
            <person name="Balint B."/>
            <person name="Kukolya J."/>
        </authorList>
    </citation>
    <scope>NUCLEOTIDE SEQUENCE</scope>
    <source>
        <strain evidence="2">KB22</strain>
    </source>
</reference>
<comment type="caution">
    <text evidence="2">The sequence shown here is derived from an EMBL/GenBank/DDBJ whole genome shotgun (WGS) entry which is preliminary data.</text>
</comment>
<proteinExistence type="predicted"/>
<organism evidence="2 3">
    <name type="scientific">Sphingobacterium hungaricum</name>
    <dbReference type="NCBI Taxonomy" id="2082723"/>
    <lineage>
        <taxon>Bacteria</taxon>
        <taxon>Pseudomonadati</taxon>
        <taxon>Bacteroidota</taxon>
        <taxon>Sphingobacteriia</taxon>
        <taxon>Sphingobacteriales</taxon>
        <taxon>Sphingobacteriaceae</taxon>
        <taxon>Sphingobacterium</taxon>
    </lineage>
</organism>
<keyword evidence="1" id="KW-0732">Signal</keyword>
<feature type="signal peptide" evidence="1">
    <location>
        <begin position="1"/>
        <end position="20"/>
    </location>
</feature>
<dbReference type="Proteomes" id="UP000616201">
    <property type="component" value="Unassembled WGS sequence"/>
</dbReference>
<dbReference type="AlphaFoldDB" id="A0A928UYU4"/>
<dbReference type="EMBL" id="PRDK01000006">
    <property type="protein sequence ID" value="MBE8714558.1"/>
    <property type="molecule type" value="Genomic_DNA"/>
</dbReference>
<evidence type="ECO:0000313" key="3">
    <source>
        <dbReference type="Proteomes" id="UP000616201"/>
    </source>
</evidence>